<dbReference type="InterPro" id="IPR050863">
    <property type="entry name" value="CenT-Element_Derived"/>
</dbReference>
<name>A0A0C9Z8A1_9AGAM</name>
<evidence type="ECO:0000313" key="4">
    <source>
        <dbReference type="EMBL" id="KIK18612.1"/>
    </source>
</evidence>
<dbReference type="Proteomes" id="UP000054018">
    <property type="component" value="Unassembled WGS sequence"/>
</dbReference>
<proteinExistence type="predicted"/>
<dbReference type="HOGENOM" id="CLU_950480_0_0_1"/>
<reference evidence="5" key="2">
    <citation type="submission" date="2015-01" db="EMBL/GenBank/DDBJ databases">
        <title>Evolutionary Origins and Diversification of the Mycorrhizal Mutualists.</title>
        <authorList>
            <consortium name="DOE Joint Genome Institute"/>
            <consortium name="Mycorrhizal Genomics Consortium"/>
            <person name="Kohler A."/>
            <person name="Kuo A."/>
            <person name="Nagy L.G."/>
            <person name="Floudas D."/>
            <person name="Copeland A."/>
            <person name="Barry K.W."/>
            <person name="Cichocki N."/>
            <person name="Veneault-Fourrey C."/>
            <person name="LaButti K."/>
            <person name="Lindquist E.A."/>
            <person name="Lipzen A."/>
            <person name="Lundell T."/>
            <person name="Morin E."/>
            <person name="Murat C."/>
            <person name="Riley R."/>
            <person name="Ohm R."/>
            <person name="Sun H."/>
            <person name="Tunlid A."/>
            <person name="Henrissat B."/>
            <person name="Grigoriev I.V."/>
            <person name="Hibbett D.S."/>
            <person name="Martin F."/>
        </authorList>
    </citation>
    <scope>NUCLEOTIDE SEQUENCE [LARGE SCALE GENOMIC DNA]</scope>
    <source>
        <strain evidence="5">441</strain>
    </source>
</reference>
<feature type="region of interest" description="Disordered" evidence="2">
    <location>
        <begin position="1"/>
        <end position="34"/>
    </location>
</feature>
<dbReference type="PROSITE" id="PS51253">
    <property type="entry name" value="HTH_CENPB"/>
    <property type="match status" value="1"/>
</dbReference>
<dbReference type="SMART" id="SM00674">
    <property type="entry name" value="CENPB"/>
    <property type="match status" value="1"/>
</dbReference>
<dbReference type="AlphaFoldDB" id="A0A0C9Z8A1"/>
<dbReference type="OrthoDB" id="162969at2759"/>
<dbReference type="EMBL" id="KN833801">
    <property type="protein sequence ID" value="KIK18612.1"/>
    <property type="molecule type" value="Genomic_DNA"/>
</dbReference>
<evidence type="ECO:0000259" key="3">
    <source>
        <dbReference type="PROSITE" id="PS51253"/>
    </source>
</evidence>
<accession>A0A0C9Z8A1</accession>
<evidence type="ECO:0000256" key="1">
    <source>
        <dbReference type="ARBA" id="ARBA00023125"/>
    </source>
</evidence>
<organism evidence="4 5">
    <name type="scientific">Pisolithus microcarpus 441</name>
    <dbReference type="NCBI Taxonomy" id="765257"/>
    <lineage>
        <taxon>Eukaryota</taxon>
        <taxon>Fungi</taxon>
        <taxon>Dikarya</taxon>
        <taxon>Basidiomycota</taxon>
        <taxon>Agaricomycotina</taxon>
        <taxon>Agaricomycetes</taxon>
        <taxon>Agaricomycetidae</taxon>
        <taxon>Boletales</taxon>
        <taxon>Sclerodermatineae</taxon>
        <taxon>Pisolithaceae</taxon>
        <taxon>Pisolithus</taxon>
    </lineage>
</organism>
<protein>
    <recommendedName>
        <fullName evidence="3">HTH CENPB-type domain-containing protein</fullName>
    </recommendedName>
</protein>
<dbReference type="GO" id="GO:0005634">
    <property type="term" value="C:nucleus"/>
    <property type="evidence" value="ECO:0007669"/>
    <property type="project" value="TreeGrafter"/>
</dbReference>
<dbReference type="Gene3D" id="1.10.10.60">
    <property type="entry name" value="Homeodomain-like"/>
    <property type="match status" value="1"/>
</dbReference>
<feature type="domain" description="HTH CENPB-type" evidence="3">
    <location>
        <begin position="110"/>
        <end position="183"/>
    </location>
</feature>
<sequence length="279" mass="31667">MPETLKRKPCNKPAIPPPRPTKQRKVADAPATSAQKLASTSSRIHLTLSDWISVYSFIDAHPHMTQLDIVRHFAALKTGALIFNQTTLSRKLRDRPKMEAWINDNPTALSSKRPRIVTCPQVERALVLWIKHMEDKGETVNGPMLQEKRKRFEEELEIPEEERLPGDGWIASFCKTYKILERERQRCQRVLAKYAARDRFNFDETALFPFCPPDHGLATKQMSGKKKDKFWVTVGLACNADGSEQLEPFLLENPGNHDASRTEVQSNVASIIGTTPRPG</sequence>
<evidence type="ECO:0000256" key="2">
    <source>
        <dbReference type="SAM" id="MobiDB-lite"/>
    </source>
</evidence>
<dbReference type="STRING" id="765257.A0A0C9Z8A1"/>
<dbReference type="PANTHER" id="PTHR19303">
    <property type="entry name" value="TRANSPOSON"/>
    <property type="match status" value="1"/>
</dbReference>
<dbReference type="SUPFAM" id="SSF46689">
    <property type="entry name" value="Homeodomain-like"/>
    <property type="match status" value="1"/>
</dbReference>
<dbReference type="InterPro" id="IPR006600">
    <property type="entry name" value="HTH_CenpB_DNA-bd_dom"/>
</dbReference>
<dbReference type="Pfam" id="PF03221">
    <property type="entry name" value="HTH_Tnp_Tc5"/>
    <property type="match status" value="1"/>
</dbReference>
<dbReference type="InterPro" id="IPR009057">
    <property type="entry name" value="Homeodomain-like_sf"/>
</dbReference>
<keyword evidence="5" id="KW-1185">Reference proteome</keyword>
<dbReference type="GO" id="GO:0003677">
    <property type="term" value="F:DNA binding"/>
    <property type="evidence" value="ECO:0007669"/>
    <property type="project" value="UniProtKB-KW"/>
</dbReference>
<reference evidence="4 5" key="1">
    <citation type="submission" date="2014-04" db="EMBL/GenBank/DDBJ databases">
        <authorList>
            <consortium name="DOE Joint Genome Institute"/>
            <person name="Kuo A."/>
            <person name="Kohler A."/>
            <person name="Costa M.D."/>
            <person name="Nagy L.G."/>
            <person name="Floudas D."/>
            <person name="Copeland A."/>
            <person name="Barry K.W."/>
            <person name="Cichocki N."/>
            <person name="Veneault-Fourrey C."/>
            <person name="LaButti K."/>
            <person name="Lindquist E.A."/>
            <person name="Lipzen A."/>
            <person name="Lundell T."/>
            <person name="Morin E."/>
            <person name="Murat C."/>
            <person name="Sun H."/>
            <person name="Tunlid A."/>
            <person name="Henrissat B."/>
            <person name="Grigoriev I.V."/>
            <person name="Hibbett D.S."/>
            <person name="Martin F."/>
            <person name="Nordberg H.P."/>
            <person name="Cantor M.N."/>
            <person name="Hua S.X."/>
        </authorList>
    </citation>
    <scope>NUCLEOTIDE SEQUENCE [LARGE SCALE GENOMIC DNA]</scope>
    <source>
        <strain evidence="4 5">441</strain>
    </source>
</reference>
<keyword evidence="1" id="KW-0238">DNA-binding</keyword>
<evidence type="ECO:0000313" key="5">
    <source>
        <dbReference type="Proteomes" id="UP000054018"/>
    </source>
</evidence>
<dbReference type="PANTHER" id="PTHR19303:SF73">
    <property type="entry name" value="PROTEIN PDC2"/>
    <property type="match status" value="1"/>
</dbReference>
<gene>
    <name evidence="4" type="ORF">PISMIDRAFT_14243</name>
</gene>